<keyword evidence="1" id="KW-0472">Membrane</keyword>
<feature type="transmembrane region" description="Helical" evidence="1">
    <location>
        <begin position="66"/>
        <end position="84"/>
    </location>
</feature>
<dbReference type="AlphaFoldDB" id="A0A3E0WHX5"/>
<sequence length="86" mass="9441">MDILLDFVDALSSEGIHEHGRWVSTVIGATVTPVLLTVAVAIRLFTGQLDVLSGSQGKWVVAVRDMLIWTSVLALYFLLIQILLSF</sequence>
<dbReference type="Proteomes" id="UP000256763">
    <property type="component" value="Unassembled WGS sequence"/>
</dbReference>
<accession>A0A3E0WHX5</accession>
<keyword evidence="3" id="KW-1185">Reference proteome</keyword>
<comment type="caution">
    <text evidence="2">The sequence shown here is derived from an EMBL/GenBank/DDBJ whole genome shotgun (WGS) entry which is preliminary data.</text>
</comment>
<keyword evidence="1" id="KW-0812">Transmembrane</keyword>
<name>A0A3E0WHX5_9GAMM</name>
<keyword evidence="1" id="KW-1133">Transmembrane helix</keyword>
<dbReference type="EMBL" id="NFZW01000071">
    <property type="protein sequence ID" value="RFA30842.1"/>
    <property type="molecule type" value="Genomic_DNA"/>
</dbReference>
<feature type="transmembrane region" description="Helical" evidence="1">
    <location>
        <begin position="22"/>
        <end position="45"/>
    </location>
</feature>
<dbReference type="RefSeq" id="WP_147305241.1">
    <property type="nucleotide sequence ID" value="NZ_NFZV01000076.1"/>
</dbReference>
<feature type="non-terminal residue" evidence="2">
    <location>
        <position position="86"/>
    </location>
</feature>
<evidence type="ECO:0000313" key="3">
    <source>
        <dbReference type="Proteomes" id="UP000256763"/>
    </source>
</evidence>
<evidence type="ECO:0000313" key="2">
    <source>
        <dbReference type="EMBL" id="RFA30842.1"/>
    </source>
</evidence>
<proteinExistence type="predicted"/>
<reference evidence="3" key="1">
    <citation type="submission" date="2017-05" db="EMBL/GenBank/DDBJ databases">
        <authorList>
            <person name="Sharma S."/>
            <person name="Sidhu C."/>
            <person name="Pinnaka A.K."/>
        </authorList>
    </citation>
    <scope>NUCLEOTIDE SEQUENCE [LARGE SCALE GENOMIC DNA]</scope>
    <source>
        <strain evidence="3">AK93</strain>
    </source>
</reference>
<organism evidence="2 3">
    <name type="scientific">Alkalilimnicola ehrlichii</name>
    <dbReference type="NCBI Taxonomy" id="351052"/>
    <lineage>
        <taxon>Bacteria</taxon>
        <taxon>Pseudomonadati</taxon>
        <taxon>Pseudomonadota</taxon>
        <taxon>Gammaproteobacteria</taxon>
        <taxon>Chromatiales</taxon>
        <taxon>Ectothiorhodospiraceae</taxon>
        <taxon>Alkalilimnicola</taxon>
    </lineage>
</organism>
<evidence type="ECO:0000256" key="1">
    <source>
        <dbReference type="SAM" id="Phobius"/>
    </source>
</evidence>
<protein>
    <submittedName>
        <fullName evidence="2">Uncharacterized protein</fullName>
    </submittedName>
</protein>
<gene>
    <name evidence="2" type="ORF">CAL65_22695</name>
</gene>